<dbReference type="AlphaFoldDB" id="A0A923MD78"/>
<evidence type="ECO:0000256" key="1">
    <source>
        <dbReference type="SAM" id="Phobius"/>
    </source>
</evidence>
<keyword evidence="1" id="KW-0472">Membrane</keyword>
<evidence type="ECO:0000313" key="3">
    <source>
        <dbReference type="EMBL" id="MBC5768597.1"/>
    </source>
</evidence>
<dbReference type="EMBL" id="JACORU010000019">
    <property type="protein sequence ID" value="MBC5768597.1"/>
    <property type="molecule type" value="Genomic_DNA"/>
</dbReference>
<evidence type="ECO:0000259" key="2">
    <source>
        <dbReference type="Pfam" id="PF07885"/>
    </source>
</evidence>
<accession>A0A923MD78</accession>
<dbReference type="Proteomes" id="UP000596827">
    <property type="component" value="Unassembled WGS sequence"/>
</dbReference>
<dbReference type="InterPro" id="IPR013099">
    <property type="entry name" value="K_chnl_dom"/>
</dbReference>
<organism evidence="3 4">
    <name type="scientific">Ramlibacter albus</name>
    <dbReference type="NCBI Taxonomy" id="2079448"/>
    <lineage>
        <taxon>Bacteria</taxon>
        <taxon>Pseudomonadati</taxon>
        <taxon>Pseudomonadota</taxon>
        <taxon>Betaproteobacteria</taxon>
        <taxon>Burkholderiales</taxon>
        <taxon>Comamonadaceae</taxon>
        <taxon>Ramlibacter</taxon>
    </lineage>
</organism>
<keyword evidence="1" id="KW-1133">Transmembrane helix</keyword>
<proteinExistence type="predicted"/>
<dbReference type="Gene3D" id="1.10.287.70">
    <property type="match status" value="1"/>
</dbReference>
<dbReference type="GO" id="GO:0034220">
    <property type="term" value="P:monoatomic ion transmembrane transport"/>
    <property type="evidence" value="ECO:0007669"/>
    <property type="project" value="UniProtKB-KW"/>
</dbReference>
<keyword evidence="1" id="KW-0812">Transmembrane</keyword>
<name>A0A923MD78_9BURK</name>
<keyword evidence="3" id="KW-0407">Ion channel</keyword>
<dbReference type="Pfam" id="PF07885">
    <property type="entry name" value="Ion_trans_2"/>
    <property type="match status" value="1"/>
</dbReference>
<keyword evidence="3" id="KW-0406">Ion transport</keyword>
<feature type="transmembrane region" description="Helical" evidence="1">
    <location>
        <begin position="63"/>
        <end position="87"/>
    </location>
</feature>
<feature type="transmembrane region" description="Helical" evidence="1">
    <location>
        <begin position="125"/>
        <end position="149"/>
    </location>
</feature>
<comment type="caution">
    <text evidence="3">The sequence shown here is derived from an EMBL/GenBank/DDBJ whole genome shotgun (WGS) entry which is preliminary data.</text>
</comment>
<sequence>MSMMAIAEAIAGVVLAALALRDVFDTVVVPGRSRGLLRIAGRLVLGSVELLHSRRRKPVGLGFAPFMLLVTFIVWLLLLVLAFGLLAHAAGDSFDPPLQDFGDALYVAGGSMTTLGFSPTEASGAGSVIAVAAGFCGLAVMTMAVTYLLEVQANIATRDTLVLKMATAAGQPPSALGLLELLAATGGRAELRRELQEGRDWCAAILQSHASHPSVIYFRSVGTATGWPATLGALLDLALIAQLLLDEDETCAPAVLLRKQANRLAKDVTKLLELDVHTGATAREEAREVCRRLVAAGYRVRADADLDAFGDARAREVAAIDAMALHLGTAKTPLLGAPPVGETIER</sequence>
<protein>
    <submittedName>
        <fullName evidence="3">Two pore domain potassium channel family protein</fullName>
    </submittedName>
</protein>
<keyword evidence="3" id="KW-0813">Transport</keyword>
<reference evidence="3" key="1">
    <citation type="submission" date="2020-08" db="EMBL/GenBank/DDBJ databases">
        <title>Ramlibacter sp. GTP1 16S ribosomal RNA gene genome sequencing and assembly.</title>
        <authorList>
            <person name="Kang M."/>
        </authorList>
    </citation>
    <scope>NUCLEOTIDE SEQUENCE</scope>
    <source>
        <strain evidence="3">GTP1</strain>
    </source>
</reference>
<keyword evidence="4" id="KW-1185">Reference proteome</keyword>
<evidence type="ECO:0000313" key="4">
    <source>
        <dbReference type="Proteomes" id="UP000596827"/>
    </source>
</evidence>
<dbReference type="RefSeq" id="WP_187085471.1">
    <property type="nucleotide sequence ID" value="NZ_JACORU010000019.1"/>
</dbReference>
<dbReference type="SUPFAM" id="SSF81324">
    <property type="entry name" value="Voltage-gated potassium channels"/>
    <property type="match status" value="1"/>
</dbReference>
<feature type="domain" description="Potassium channel" evidence="2">
    <location>
        <begin position="76"/>
        <end position="150"/>
    </location>
</feature>
<gene>
    <name evidence="3" type="ORF">H8R02_29315</name>
</gene>